<evidence type="ECO:0000313" key="2">
    <source>
        <dbReference type="Proteomes" id="UP000094236"/>
    </source>
</evidence>
<dbReference type="Proteomes" id="UP000094236">
    <property type="component" value="Unassembled WGS sequence"/>
</dbReference>
<evidence type="ECO:0008006" key="3">
    <source>
        <dbReference type="Google" id="ProtNLM"/>
    </source>
</evidence>
<proteinExistence type="predicted"/>
<reference evidence="2" key="1">
    <citation type="submission" date="2016-05" db="EMBL/GenBank/DDBJ databases">
        <title>Comparative genomics of biotechnologically important yeasts.</title>
        <authorList>
            <consortium name="DOE Joint Genome Institute"/>
            <person name="Riley R."/>
            <person name="Haridas S."/>
            <person name="Wolfe K.H."/>
            <person name="Lopes M.R."/>
            <person name="Hittinger C.T."/>
            <person name="Goker M."/>
            <person name="Salamov A."/>
            <person name="Wisecaver J."/>
            <person name="Long T.M."/>
            <person name="Aerts A.L."/>
            <person name="Barry K."/>
            <person name="Choi C."/>
            <person name="Clum A."/>
            <person name="Coughlan A.Y."/>
            <person name="Deshpande S."/>
            <person name="Douglass A.P."/>
            <person name="Hanson S.J."/>
            <person name="Klenk H.-P."/>
            <person name="Labutti K."/>
            <person name="Lapidus A."/>
            <person name="Lindquist E."/>
            <person name="Lipzen A."/>
            <person name="Meier-Kolthoff J.P."/>
            <person name="Ohm R.A."/>
            <person name="Otillar R.P."/>
            <person name="Pangilinan J."/>
            <person name="Peng Y."/>
            <person name="Rokas A."/>
            <person name="Rosa C.A."/>
            <person name="Scheuner C."/>
            <person name="Sibirny A.A."/>
            <person name="Slot J.C."/>
            <person name="Stielow J.B."/>
            <person name="Sun H."/>
            <person name="Kurtzman C.P."/>
            <person name="Blackwell M."/>
            <person name="Grigoriev I.V."/>
            <person name="Jeffries T.W."/>
        </authorList>
    </citation>
    <scope>NUCLEOTIDE SEQUENCE [LARGE SCALE GENOMIC DNA]</scope>
    <source>
        <strain evidence="2">NRRL Y-2460</strain>
    </source>
</reference>
<organism evidence="1 2">
    <name type="scientific">Pachysolen tannophilus NRRL Y-2460</name>
    <dbReference type="NCBI Taxonomy" id="669874"/>
    <lineage>
        <taxon>Eukaryota</taxon>
        <taxon>Fungi</taxon>
        <taxon>Dikarya</taxon>
        <taxon>Ascomycota</taxon>
        <taxon>Saccharomycotina</taxon>
        <taxon>Pichiomycetes</taxon>
        <taxon>Pachysolenaceae</taxon>
        <taxon>Pachysolen</taxon>
    </lineage>
</organism>
<dbReference type="OrthoDB" id="550575at2759"/>
<dbReference type="SUPFAM" id="SSF81383">
    <property type="entry name" value="F-box domain"/>
    <property type="match status" value="1"/>
</dbReference>
<name>A0A1E4U1H4_PACTA</name>
<protein>
    <recommendedName>
        <fullName evidence="3">F-box domain-containing protein</fullName>
    </recommendedName>
</protein>
<dbReference type="AlphaFoldDB" id="A0A1E4U1H4"/>
<accession>A0A1E4U1H4</accession>
<keyword evidence="2" id="KW-1185">Reference proteome</keyword>
<evidence type="ECO:0000313" key="1">
    <source>
        <dbReference type="EMBL" id="ODV97850.1"/>
    </source>
</evidence>
<dbReference type="EMBL" id="KV454011">
    <property type="protein sequence ID" value="ODV97850.1"/>
    <property type="molecule type" value="Genomic_DNA"/>
</dbReference>
<sequence>MVIRTINDLPQDIWLLLVKEFLDEKDLVNLIQVNKDFNRTLTSNDIWRHLTLRKWFDNDYSNKEDLDRVGDYMRYYKSRSIIDQEIEQLVLNENANNDFILLSLENYKENCIPKLVELCDHYNKKEPKEFLMKRRLNHLSTIFRANYLLNFFKYKKIYDLLYSIVPGNSNNNNKIKFSEKSMEEILLILNNVDTYYYELLPYRKKVIDRVISEYLRVVNTPEYSYLLYKKKATQLVLLIVKIFFTVVKLPAHIENRTLTCIEDLMILRVYSGDIRGNHISLCSIISHICDKLGFKTYLTRSFFVVEDENFDEKRSYFFIKRSSAKVYDHCQVLNILRSNGVVQEKEVRQYFKRLTVLNLISNFFDSIDKHASVDTLELQDSANAAFTDRNDEIAKMLSLRLCSLDKNDIFYFRAIYKALLLMSPQNEWGNDSINEQNEISSTKNSFFVQLFCDTVINKIARYCPIQAFHIARMNMKVSGIEEILINFKKSYKLIPNFHETYNMVANRRINSDISKPEDKINPPYYVGDVLYHSRSEQDCIVVGWHYKTSYKTVILYYVCYTANGTIEVYEQSSIHKADYQDEIFSYQVTKFAEKDLLGLFFKKFDWNQKRFLCNDMLLELYPDL</sequence>
<dbReference type="STRING" id="669874.A0A1E4U1H4"/>
<dbReference type="Gene3D" id="1.20.1280.50">
    <property type="match status" value="1"/>
</dbReference>
<gene>
    <name evidence="1" type="ORF">PACTADRAFT_47698</name>
</gene>
<dbReference type="InterPro" id="IPR036047">
    <property type="entry name" value="F-box-like_dom_sf"/>
</dbReference>